<organism evidence="2 3">
    <name type="scientific">Amycolatopsis coloradensis</name>
    <dbReference type="NCBI Taxonomy" id="76021"/>
    <lineage>
        <taxon>Bacteria</taxon>
        <taxon>Bacillati</taxon>
        <taxon>Actinomycetota</taxon>
        <taxon>Actinomycetes</taxon>
        <taxon>Pseudonocardiales</taxon>
        <taxon>Pseudonocardiaceae</taxon>
        <taxon>Amycolatopsis</taxon>
    </lineage>
</organism>
<feature type="transmembrane region" description="Helical" evidence="1">
    <location>
        <begin position="824"/>
        <end position="845"/>
    </location>
</feature>
<keyword evidence="1" id="KW-0812">Transmembrane</keyword>
<protein>
    <submittedName>
        <fullName evidence="2">Uncharacterized protein</fullName>
    </submittedName>
</protein>
<dbReference type="Proteomes" id="UP000187486">
    <property type="component" value="Unassembled WGS sequence"/>
</dbReference>
<feature type="transmembrane region" description="Helical" evidence="1">
    <location>
        <begin position="665"/>
        <end position="682"/>
    </location>
</feature>
<feature type="transmembrane region" description="Helical" evidence="1">
    <location>
        <begin position="42"/>
        <end position="64"/>
    </location>
</feature>
<feature type="transmembrane region" description="Helical" evidence="1">
    <location>
        <begin position="587"/>
        <end position="612"/>
    </location>
</feature>
<proteinExistence type="predicted"/>
<name>A0A1R0KGH6_9PSEU</name>
<feature type="transmembrane region" description="Helical" evidence="1">
    <location>
        <begin position="12"/>
        <end position="30"/>
    </location>
</feature>
<feature type="transmembrane region" description="Helical" evidence="1">
    <location>
        <begin position="632"/>
        <end position="658"/>
    </location>
</feature>
<feature type="transmembrane region" description="Helical" evidence="1">
    <location>
        <begin position="76"/>
        <end position="98"/>
    </location>
</feature>
<reference evidence="2 3" key="1">
    <citation type="submission" date="2016-01" db="EMBL/GenBank/DDBJ databases">
        <title>Amycolatopsis coloradensis genome sequencing and assembly.</title>
        <authorList>
            <person name="Mayilraj S."/>
        </authorList>
    </citation>
    <scope>NUCLEOTIDE SEQUENCE [LARGE SCALE GENOMIC DNA]</scope>
    <source>
        <strain evidence="2 3">DSM 44225</strain>
    </source>
</reference>
<sequence length="986" mass="107238">MTDVGEAAAQVLAVLSSVAGVLALALEITRRGRATDRSFRPVVGLTVALLGVVLCATAVGTLLVKRISPLSEHGRVWAIVGGAGAVLLLGGLALAILVPSPDRRLLARIARVADQVVQQCDRRDGFTVDQYADLGVRSVARPTRRTRPLNVQMVAETDLTVVCGPAGSGKSMALRALARDYWRRTQRSRRPETVVLYVDLAEMGDFAGPVTAEIVRDHLLSSFDNDIHLRAAVAGLLERADPRIRCIFVLDFGAASPSESMKSYMDEVMRLVRRHSRNHAVIASRSSLEMADLIVEVGRPNRRHRERLLRRHGMTKVEYGELMARLDGDPELAQIADLPAILAMVARHRSALSRIAAPSHDDFIDLLIQASFDELDDAVEIRQAAEWIAFRVQNGEVVGEGEITQSLTRVGIGTVFRGRFDFRAGVIQEHLAAGYLVKTHATLDVVSILDSPQWLAVLSTALRRQSAEFSASLMAAIETVVLLDPAASDHDGREVSGTFRWAQQTLRALEVLRCGVPVDREAARLSEELRAAAGRLIRRAVFSGGKAQQRAAASVLQVADMETARVAADRLVLAGDSSSTRLAVERLLVCAGVFSQLTFTARLAVLVCMVFYGHTPGVLLGASRPGYDRDLVNATAALAKVFRIAAYGAVVFAVAISVREPVRTPFSAALIVASVVFLRYGLRPDRSRGRFARVVVVLFLIAVVLVAANGITGLREVVAGIITFDFAVGFTAAVASWLLTWPAAAIGYIAAFGATSRLMWLPHIGLLQVAWTEGVMAARRAADVRRWVARWLWPRRVIAGVTCGILLLTVAIGVPAPAAARENIHGVLVLVAVFAFFVSISKRQWSNSAAWRRLRWDHRNLSKLDADELFSELTRSFEAGSAATSRLLSAIRNSNPGELRVATAMLVDLDNLMEFLAETLPDKLAAPIKDGFWQLAPSFQQPGFGEWVAKFDNSHPGMLVEFAASPRERELLSEAVLRAQGHIPIR</sequence>
<keyword evidence="1" id="KW-0472">Membrane</keyword>
<evidence type="ECO:0000256" key="1">
    <source>
        <dbReference type="SAM" id="Phobius"/>
    </source>
</evidence>
<feature type="transmembrane region" description="Helical" evidence="1">
    <location>
        <begin position="726"/>
        <end position="752"/>
    </location>
</feature>
<evidence type="ECO:0000313" key="3">
    <source>
        <dbReference type="Proteomes" id="UP000187486"/>
    </source>
</evidence>
<accession>A0A1R0KGH6</accession>
<feature type="transmembrane region" description="Helical" evidence="1">
    <location>
        <begin position="797"/>
        <end position="818"/>
    </location>
</feature>
<dbReference type="SUPFAM" id="SSF52540">
    <property type="entry name" value="P-loop containing nucleoside triphosphate hydrolases"/>
    <property type="match status" value="1"/>
</dbReference>
<keyword evidence="1" id="KW-1133">Transmembrane helix</keyword>
<dbReference type="Gene3D" id="3.40.50.300">
    <property type="entry name" value="P-loop containing nucleotide triphosphate hydrolases"/>
    <property type="match status" value="1"/>
</dbReference>
<comment type="caution">
    <text evidence="2">The sequence shown here is derived from an EMBL/GenBank/DDBJ whole genome shotgun (WGS) entry which is preliminary data.</text>
</comment>
<keyword evidence="3" id="KW-1185">Reference proteome</keyword>
<gene>
    <name evidence="2" type="ORF">BS329_35870</name>
</gene>
<dbReference type="EMBL" id="MQUQ01000023">
    <property type="protein sequence ID" value="OLZ44685.1"/>
    <property type="molecule type" value="Genomic_DNA"/>
</dbReference>
<dbReference type="InterPro" id="IPR027417">
    <property type="entry name" value="P-loop_NTPase"/>
</dbReference>
<evidence type="ECO:0000313" key="2">
    <source>
        <dbReference type="EMBL" id="OLZ44685.1"/>
    </source>
</evidence>
<feature type="transmembrane region" description="Helical" evidence="1">
    <location>
        <begin position="694"/>
        <end position="714"/>
    </location>
</feature>
<dbReference type="AlphaFoldDB" id="A0A1R0KGH6"/>